<dbReference type="Pfam" id="PF00563">
    <property type="entry name" value="EAL"/>
    <property type="match status" value="1"/>
</dbReference>
<dbReference type="PANTHER" id="PTHR33121:SF71">
    <property type="entry name" value="OXYGEN SENSOR PROTEIN DOSP"/>
    <property type="match status" value="1"/>
</dbReference>
<dbReference type="SUPFAM" id="SSF141868">
    <property type="entry name" value="EAL domain-like"/>
    <property type="match status" value="1"/>
</dbReference>
<accession>A0ABW4NKS6</accession>
<sequence length="240" mass="27866">MDEFQFHFQPKVDVQNNRVIGYEILLRNKEQNPHYPAAKMEKIIHSKKEHSHFLNWFQEELVRLVQLFPTVQFSINFAPRQLFYPETTDFFTTMQPYAKQLAIEITEDAPLFAASTENVDSLTIDQQLQSIFASIKAKGYCIALDDVGSGKNSLDEVLKYTPYLDQIKFSIVKCTKKDIKEETLHLFLGAWQRFSEDYHLDFIVEGIEDQATSEGLKEQGIVLQQGYHFGKPSKCIKKCR</sequence>
<evidence type="ECO:0000259" key="1">
    <source>
        <dbReference type="PROSITE" id="PS50883"/>
    </source>
</evidence>
<dbReference type="Proteomes" id="UP001597285">
    <property type="component" value="Unassembled WGS sequence"/>
</dbReference>
<dbReference type="RefSeq" id="WP_058919275.1">
    <property type="nucleotide sequence ID" value="NZ_JBHSQC010000015.1"/>
</dbReference>
<dbReference type="InterPro" id="IPR001633">
    <property type="entry name" value="EAL_dom"/>
</dbReference>
<gene>
    <name evidence="2" type="ORF">ACFSBK_03245</name>
</gene>
<keyword evidence="3" id="KW-1185">Reference proteome</keyword>
<comment type="caution">
    <text evidence="2">The sequence shown here is derived from an EMBL/GenBank/DDBJ whole genome shotgun (WGS) entry which is preliminary data.</text>
</comment>
<proteinExistence type="predicted"/>
<dbReference type="PROSITE" id="PS50883">
    <property type="entry name" value="EAL"/>
    <property type="match status" value="1"/>
</dbReference>
<dbReference type="CDD" id="cd01948">
    <property type="entry name" value="EAL"/>
    <property type="match status" value="1"/>
</dbReference>
<dbReference type="PANTHER" id="PTHR33121">
    <property type="entry name" value="CYCLIC DI-GMP PHOSPHODIESTERASE PDEF"/>
    <property type="match status" value="1"/>
</dbReference>
<dbReference type="InterPro" id="IPR050706">
    <property type="entry name" value="Cyclic-di-GMP_PDE-like"/>
</dbReference>
<name>A0ABW4NKS6_9LACT</name>
<dbReference type="InterPro" id="IPR035919">
    <property type="entry name" value="EAL_sf"/>
</dbReference>
<dbReference type="SMART" id="SM00052">
    <property type="entry name" value="EAL"/>
    <property type="match status" value="1"/>
</dbReference>
<evidence type="ECO:0000313" key="3">
    <source>
        <dbReference type="Proteomes" id="UP001597285"/>
    </source>
</evidence>
<reference evidence="3" key="1">
    <citation type="journal article" date="2019" name="Int. J. Syst. Evol. Microbiol.">
        <title>The Global Catalogue of Microorganisms (GCM) 10K type strain sequencing project: providing services to taxonomists for standard genome sequencing and annotation.</title>
        <authorList>
            <consortium name="The Broad Institute Genomics Platform"/>
            <consortium name="The Broad Institute Genome Sequencing Center for Infectious Disease"/>
            <person name="Wu L."/>
            <person name="Ma J."/>
        </authorList>
    </citation>
    <scope>NUCLEOTIDE SEQUENCE [LARGE SCALE GENOMIC DNA]</scope>
    <source>
        <strain evidence="3">KCTC 42143</strain>
    </source>
</reference>
<dbReference type="Gene3D" id="3.20.20.450">
    <property type="entry name" value="EAL domain"/>
    <property type="match status" value="1"/>
</dbReference>
<organism evidence="2 3">
    <name type="scientific">Carnobacterium antarcticum</name>
    <dbReference type="NCBI Taxonomy" id="2126436"/>
    <lineage>
        <taxon>Bacteria</taxon>
        <taxon>Bacillati</taxon>
        <taxon>Bacillota</taxon>
        <taxon>Bacilli</taxon>
        <taxon>Lactobacillales</taxon>
        <taxon>Carnobacteriaceae</taxon>
        <taxon>Carnobacterium</taxon>
    </lineage>
</organism>
<evidence type="ECO:0000313" key="2">
    <source>
        <dbReference type="EMBL" id="MFD1798876.1"/>
    </source>
</evidence>
<feature type="domain" description="EAL" evidence="1">
    <location>
        <begin position="1"/>
        <end position="240"/>
    </location>
</feature>
<protein>
    <submittedName>
        <fullName evidence="2">EAL domain-containing protein</fullName>
    </submittedName>
</protein>
<dbReference type="EMBL" id="JBHUFF010000008">
    <property type="protein sequence ID" value="MFD1798876.1"/>
    <property type="molecule type" value="Genomic_DNA"/>
</dbReference>